<organism evidence="3 4">
    <name type="scientific">Fundulus heteroclitus</name>
    <name type="common">Killifish</name>
    <name type="synonym">Mummichog</name>
    <dbReference type="NCBI Taxonomy" id="8078"/>
    <lineage>
        <taxon>Eukaryota</taxon>
        <taxon>Metazoa</taxon>
        <taxon>Chordata</taxon>
        <taxon>Craniata</taxon>
        <taxon>Vertebrata</taxon>
        <taxon>Euteleostomi</taxon>
        <taxon>Actinopterygii</taxon>
        <taxon>Neopterygii</taxon>
        <taxon>Teleostei</taxon>
        <taxon>Neoteleostei</taxon>
        <taxon>Acanthomorphata</taxon>
        <taxon>Ovalentaria</taxon>
        <taxon>Atherinomorphae</taxon>
        <taxon>Cyprinodontiformes</taxon>
        <taxon>Fundulidae</taxon>
        <taxon>Fundulus</taxon>
    </lineage>
</organism>
<evidence type="ECO:0000256" key="2">
    <source>
        <dbReference type="SAM" id="MobiDB-lite"/>
    </source>
</evidence>
<dbReference type="Ensembl" id="ENSFHET00000005848.1">
    <property type="protein sequence ID" value="ENSFHEP00000025208.1"/>
    <property type="gene ID" value="ENSFHEG00000007250.1"/>
</dbReference>
<dbReference type="GO" id="GO:0048870">
    <property type="term" value="P:cell motility"/>
    <property type="evidence" value="ECO:0007669"/>
    <property type="project" value="InterPro"/>
</dbReference>
<dbReference type="GO" id="GO:0031267">
    <property type="term" value="F:small GTPase binding"/>
    <property type="evidence" value="ECO:0007669"/>
    <property type="project" value="InterPro"/>
</dbReference>
<dbReference type="GeneTree" id="ENSGT00390000009477"/>
<feature type="compositionally biased region" description="Low complexity" evidence="2">
    <location>
        <begin position="341"/>
        <end position="354"/>
    </location>
</feature>
<feature type="region of interest" description="Disordered" evidence="2">
    <location>
        <begin position="379"/>
        <end position="400"/>
    </location>
</feature>
<evidence type="ECO:0000313" key="4">
    <source>
        <dbReference type="Proteomes" id="UP000265000"/>
    </source>
</evidence>
<protein>
    <submittedName>
        <fullName evidence="3">Growth arrest specific 8</fullName>
    </submittedName>
</protein>
<name>A0A3Q2QDC4_FUNHE</name>
<evidence type="ECO:0000256" key="1">
    <source>
        <dbReference type="SAM" id="Coils"/>
    </source>
</evidence>
<dbReference type="PANTHER" id="PTHR31543:SF0">
    <property type="entry name" value="DYNEIN REGULATORY COMPLEX SUBUNIT 4"/>
    <property type="match status" value="1"/>
</dbReference>
<dbReference type="Proteomes" id="UP000265000">
    <property type="component" value="Unplaced"/>
</dbReference>
<feature type="region of interest" description="Disordered" evidence="2">
    <location>
        <begin position="300"/>
        <end position="356"/>
    </location>
</feature>
<dbReference type="PANTHER" id="PTHR31543">
    <property type="entry name" value="DYNEIN REGULATORY COMPLEX SUBUNIT 4"/>
    <property type="match status" value="1"/>
</dbReference>
<feature type="region of interest" description="Disordered" evidence="2">
    <location>
        <begin position="1"/>
        <end position="23"/>
    </location>
</feature>
<dbReference type="GO" id="GO:0005874">
    <property type="term" value="C:microtubule"/>
    <property type="evidence" value="ECO:0007669"/>
    <property type="project" value="TreeGrafter"/>
</dbReference>
<accession>A0A3Q2QDC4</accession>
<dbReference type="GO" id="GO:0008017">
    <property type="term" value="F:microtubule binding"/>
    <property type="evidence" value="ECO:0007669"/>
    <property type="project" value="InterPro"/>
</dbReference>
<keyword evidence="1" id="KW-0175">Coiled coil</keyword>
<proteinExistence type="predicted"/>
<dbReference type="AlphaFoldDB" id="A0A3Q2QDC4"/>
<evidence type="ECO:0000313" key="3">
    <source>
        <dbReference type="Ensembl" id="ENSFHEP00000025208.1"/>
    </source>
</evidence>
<keyword evidence="4" id="KW-1185">Reference proteome</keyword>
<dbReference type="InterPro" id="IPR039308">
    <property type="entry name" value="GAS8"/>
</dbReference>
<sequence>MPPKRKTKKNKKPSTVVDALPTQEESKDQLWEKALSLQEELHSVRKEKTFFKLERDKAQEIWKTSEENLEESELLVKSKIRAKAEAEERHRAEITVYKQKLKHILSEQHNDVFEARTGAVSSSSLVQNQNTEAELELRREIESLQAECREKKLQEHKAIKQLKLNHQLELRKLHFEHMIRMQGEQDSLLRAGFNFPCFVFCCLVLDHLSSEIEEHKLWTIQSVAEAQQKKQVKAMVDIETKKKYSSMLMMAEHRRKLEKMETKFNQLKVATEIPSCKVNTSVPAAPSARHELLEAPLVCAGGPEEGAEGGGEVGQKDVSSSEGEPTPEGDSAGGPAEDLRAAAPAAGEQALQGPCRGTLEALKPQLGAESCRKHLEALHHQKSAPSWGSGSEIRNWMRRS</sequence>
<reference evidence="3" key="1">
    <citation type="submission" date="2025-08" db="UniProtKB">
        <authorList>
            <consortium name="Ensembl"/>
        </authorList>
    </citation>
    <scope>IDENTIFICATION</scope>
</reference>
<feature type="coiled-coil region" evidence="1">
    <location>
        <begin position="134"/>
        <end position="161"/>
    </location>
</feature>
<reference evidence="3" key="2">
    <citation type="submission" date="2025-09" db="UniProtKB">
        <authorList>
            <consortium name="Ensembl"/>
        </authorList>
    </citation>
    <scope>IDENTIFICATION</scope>
</reference>
<dbReference type="GO" id="GO:0005794">
    <property type="term" value="C:Golgi apparatus"/>
    <property type="evidence" value="ECO:0007669"/>
    <property type="project" value="TreeGrafter"/>
</dbReference>
<feature type="compositionally biased region" description="Basic residues" evidence="2">
    <location>
        <begin position="1"/>
        <end position="12"/>
    </location>
</feature>